<feature type="transmembrane region" description="Helical" evidence="1">
    <location>
        <begin position="41"/>
        <end position="63"/>
    </location>
</feature>
<gene>
    <name evidence="2" type="ORF">QR721_07555</name>
</gene>
<proteinExistence type="predicted"/>
<evidence type="ECO:0000313" key="2">
    <source>
        <dbReference type="EMBL" id="WLV23514.1"/>
    </source>
</evidence>
<dbReference type="EMBL" id="CP129113">
    <property type="protein sequence ID" value="WLV23514.1"/>
    <property type="molecule type" value="Genomic_DNA"/>
</dbReference>
<keyword evidence="1" id="KW-0472">Membrane</keyword>
<keyword evidence="1" id="KW-0812">Transmembrane</keyword>
<keyword evidence="1" id="KW-1133">Transmembrane helix</keyword>
<dbReference type="RefSeq" id="WP_348025587.1">
    <property type="nucleotide sequence ID" value="NZ_CP129113.1"/>
</dbReference>
<protein>
    <submittedName>
        <fullName evidence="2">DUF2627 domain-containing protein</fullName>
    </submittedName>
</protein>
<reference evidence="2" key="1">
    <citation type="submission" date="2023-06" db="EMBL/GenBank/DDBJ databases">
        <title>A Treasure from Seagulls: Isolation and Description of Aciduricobacillus qingdaonensis gen. nov., sp. nov., a Rare Obligately Uric Acid-utilizing Member in the Family Bacillaceae.</title>
        <authorList>
            <person name="Liu W."/>
            <person name="Wang B."/>
        </authorList>
    </citation>
    <scope>NUCLEOTIDE SEQUENCE</scope>
    <source>
        <strain evidence="2">44XB</strain>
    </source>
</reference>
<organism evidence="2 3">
    <name type="scientific">Aciduricibacillus chroicocephali</name>
    <dbReference type="NCBI Taxonomy" id="3054939"/>
    <lineage>
        <taxon>Bacteria</taxon>
        <taxon>Bacillati</taxon>
        <taxon>Bacillota</taxon>
        <taxon>Bacilli</taxon>
        <taxon>Bacillales</taxon>
        <taxon>Bacillaceae</taxon>
        <taxon>Aciduricibacillus</taxon>
    </lineage>
</organism>
<sequence length="77" mass="8745">MNRFMALMLLFLPGIAAAIGIKLMRDALFGEYSRFLLHAGVQFFAGMVLFIGGLVFVGGFIVYRDRKNNRHAQNHRQ</sequence>
<evidence type="ECO:0000256" key="1">
    <source>
        <dbReference type="SAM" id="Phobius"/>
    </source>
</evidence>
<dbReference type="Pfam" id="PF11118">
    <property type="entry name" value="DUF2627"/>
    <property type="match status" value="1"/>
</dbReference>
<name>A0ABY9KRJ4_9BACI</name>
<dbReference type="Proteomes" id="UP001180087">
    <property type="component" value="Chromosome"/>
</dbReference>
<evidence type="ECO:0000313" key="3">
    <source>
        <dbReference type="Proteomes" id="UP001180087"/>
    </source>
</evidence>
<accession>A0ABY9KRJ4</accession>
<keyword evidence="3" id="KW-1185">Reference proteome</keyword>
<dbReference type="InterPro" id="IPR020138">
    <property type="entry name" value="Uncharacterised_YqzF"/>
</dbReference>